<accession>A0ACB8BH38</accession>
<protein>
    <submittedName>
        <fullName evidence="1">Uncharacterized protein</fullName>
    </submittedName>
</protein>
<dbReference type="Proteomes" id="UP000790709">
    <property type="component" value="Unassembled WGS sequence"/>
</dbReference>
<dbReference type="EMBL" id="MU266408">
    <property type="protein sequence ID" value="KAH7925140.1"/>
    <property type="molecule type" value="Genomic_DNA"/>
</dbReference>
<sequence length="195" mass="21793">EGYDYESDSDIDDNEEELEDSEPSEPVHVPQDRVEGEDFPATSNRASSSATRTVLVKGAAYKTWRALIYYCYTGQIVFSPLKSCNAEHTPALAYEGATPCSPKSMYRLADSLGIDGLKEIALAAIKNDLSQKNILDEAFSKFTSRQDMEVKLLVEHRSAPEVVTAFPTKIQKIFRGEIPHAETVHSDFMQRLLQN</sequence>
<proteinExistence type="predicted"/>
<feature type="non-terminal residue" evidence="1">
    <location>
        <position position="1"/>
    </location>
</feature>
<keyword evidence="2" id="KW-1185">Reference proteome</keyword>
<organism evidence="1 2">
    <name type="scientific">Leucogyrophana mollusca</name>
    <dbReference type="NCBI Taxonomy" id="85980"/>
    <lineage>
        <taxon>Eukaryota</taxon>
        <taxon>Fungi</taxon>
        <taxon>Dikarya</taxon>
        <taxon>Basidiomycota</taxon>
        <taxon>Agaricomycotina</taxon>
        <taxon>Agaricomycetes</taxon>
        <taxon>Agaricomycetidae</taxon>
        <taxon>Boletales</taxon>
        <taxon>Boletales incertae sedis</taxon>
        <taxon>Leucogyrophana</taxon>
    </lineage>
</organism>
<evidence type="ECO:0000313" key="1">
    <source>
        <dbReference type="EMBL" id="KAH7925140.1"/>
    </source>
</evidence>
<comment type="caution">
    <text evidence="1">The sequence shown here is derived from an EMBL/GenBank/DDBJ whole genome shotgun (WGS) entry which is preliminary data.</text>
</comment>
<reference evidence="1" key="1">
    <citation type="journal article" date="2021" name="New Phytol.">
        <title>Evolutionary innovations through gain and loss of genes in the ectomycorrhizal Boletales.</title>
        <authorList>
            <person name="Wu G."/>
            <person name="Miyauchi S."/>
            <person name="Morin E."/>
            <person name="Kuo A."/>
            <person name="Drula E."/>
            <person name="Varga T."/>
            <person name="Kohler A."/>
            <person name="Feng B."/>
            <person name="Cao Y."/>
            <person name="Lipzen A."/>
            <person name="Daum C."/>
            <person name="Hundley H."/>
            <person name="Pangilinan J."/>
            <person name="Johnson J."/>
            <person name="Barry K."/>
            <person name="LaButti K."/>
            <person name="Ng V."/>
            <person name="Ahrendt S."/>
            <person name="Min B."/>
            <person name="Choi I.G."/>
            <person name="Park H."/>
            <person name="Plett J.M."/>
            <person name="Magnuson J."/>
            <person name="Spatafora J.W."/>
            <person name="Nagy L.G."/>
            <person name="Henrissat B."/>
            <person name="Grigoriev I.V."/>
            <person name="Yang Z.L."/>
            <person name="Xu J."/>
            <person name="Martin F.M."/>
        </authorList>
    </citation>
    <scope>NUCLEOTIDE SEQUENCE</scope>
    <source>
        <strain evidence="1">KUC20120723A-06</strain>
    </source>
</reference>
<gene>
    <name evidence="1" type="ORF">BV22DRAFT_1011844</name>
</gene>
<evidence type="ECO:0000313" key="2">
    <source>
        <dbReference type="Proteomes" id="UP000790709"/>
    </source>
</evidence>
<name>A0ACB8BH38_9AGAM</name>